<evidence type="ECO:0008006" key="3">
    <source>
        <dbReference type="Google" id="ProtNLM"/>
    </source>
</evidence>
<dbReference type="KEGG" id="csc:Csac_0202"/>
<keyword evidence="2" id="KW-1185">Reference proteome</keyword>
<dbReference type="AlphaFoldDB" id="A4XG15"/>
<dbReference type="HOGENOM" id="CLU_1727955_0_0_9"/>
<reference evidence="1 2" key="1">
    <citation type="journal article" date="2008" name="Appl. Environ. Microbiol.">
        <title>Hydrogenomics of the extremely thermophilic bacterium Caldicellulosiruptor saccharolyticus.</title>
        <authorList>
            <person name="van de Werken H.J."/>
            <person name="Verhaart M.R."/>
            <person name="VanFossen A.L."/>
            <person name="Willquist K."/>
            <person name="Lewis D.L."/>
            <person name="Nichols J.D."/>
            <person name="Goorissen H.P."/>
            <person name="Mongodin E.F."/>
            <person name="Nelson K.E."/>
            <person name="van Niel E.W."/>
            <person name="Stams A.J."/>
            <person name="Ward D.E."/>
            <person name="de Vos W.M."/>
            <person name="van der Oost J."/>
            <person name="Kelly R.M."/>
            <person name="Kengen S.W."/>
        </authorList>
    </citation>
    <scope>NUCLEOTIDE SEQUENCE [LARGE SCALE GENOMIC DNA]</scope>
    <source>
        <strain evidence="2">ATCC 43494 / DSM 8903 / Tp8T 6331</strain>
    </source>
</reference>
<evidence type="ECO:0000313" key="1">
    <source>
        <dbReference type="EMBL" id="ABP65850.1"/>
    </source>
</evidence>
<dbReference type="OrthoDB" id="10002326at2"/>
<organism evidence="1 2">
    <name type="scientific">Caldicellulosiruptor saccharolyticus (strain ATCC 43494 / DSM 8903 / Tp8T 6331)</name>
    <dbReference type="NCBI Taxonomy" id="351627"/>
    <lineage>
        <taxon>Bacteria</taxon>
        <taxon>Bacillati</taxon>
        <taxon>Bacillota</taxon>
        <taxon>Bacillota incertae sedis</taxon>
        <taxon>Caldicellulosiruptorales</taxon>
        <taxon>Caldicellulosiruptoraceae</taxon>
        <taxon>Caldicellulosiruptor</taxon>
    </lineage>
</organism>
<protein>
    <recommendedName>
        <fullName evidence="3">Preprotein translocase subunit SecB</fullName>
    </recommendedName>
</protein>
<dbReference type="STRING" id="351627.Csac_0202"/>
<dbReference type="EMBL" id="CP000679">
    <property type="protein sequence ID" value="ABP65850.1"/>
    <property type="molecule type" value="Genomic_DNA"/>
</dbReference>
<gene>
    <name evidence="1" type="ordered locus">Csac_0202</name>
</gene>
<evidence type="ECO:0000313" key="2">
    <source>
        <dbReference type="Proteomes" id="UP000000256"/>
    </source>
</evidence>
<dbReference type="Proteomes" id="UP000000256">
    <property type="component" value="Chromosome"/>
</dbReference>
<proteinExistence type="predicted"/>
<accession>A4XG15</accession>
<name>A4XG15_CALS8</name>
<sequence length="151" mass="17235">MPKKKRHSLSLKDLIKGVAVFLQDVEAKSMLDLSNPPKSLDHTLNYDYKIVNIENNQVNIKLVINIESIPENLFKIKLEVIGKYLFKEAISEEMVLNDVPFLLDALAPEVSYIVSFLTDRMLKQPYIIPPIISLELDVPKETKKKNTKASI</sequence>
<dbReference type="RefSeq" id="WP_011915815.1">
    <property type="nucleotide sequence ID" value="NC_009437.1"/>
</dbReference>